<dbReference type="Gene3D" id="3.40.50.2000">
    <property type="entry name" value="Glycogen Phosphorylase B"/>
    <property type="match status" value="1"/>
</dbReference>
<organism evidence="1 2">
    <name type="scientific">Candidatus Gemmiger avicola</name>
    <dbReference type="NCBI Taxonomy" id="2838605"/>
    <lineage>
        <taxon>Bacteria</taxon>
        <taxon>Bacillati</taxon>
        <taxon>Bacillota</taxon>
        <taxon>Clostridia</taxon>
        <taxon>Eubacteriales</taxon>
        <taxon>Gemmiger</taxon>
    </lineage>
</organism>
<dbReference type="EMBL" id="DWYG01000134">
    <property type="protein sequence ID" value="HJB42426.1"/>
    <property type="molecule type" value="Genomic_DNA"/>
</dbReference>
<proteinExistence type="predicted"/>
<evidence type="ECO:0000313" key="2">
    <source>
        <dbReference type="Proteomes" id="UP000886803"/>
    </source>
</evidence>
<evidence type="ECO:0000313" key="1">
    <source>
        <dbReference type="EMBL" id="HJB42426.1"/>
    </source>
</evidence>
<reference evidence="1" key="2">
    <citation type="submission" date="2021-04" db="EMBL/GenBank/DDBJ databases">
        <authorList>
            <person name="Gilroy R."/>
        </authorList>
    </citation>
    <scope>NUCLEOTIDE SEQUENCE</scope>
    <source>
        <strain evidence="1">ChiBcec8-13705</strain>
    </source>
</reference>
<protein>
    <submittedName>
        <fullName evidence="1">Uncharacterized protein</fullName>
    </submittedName>
</protein>
<dbReference type="AlphaFoldDB" id="A0A9D2S3Z3"/>
<gene>
    <name evidence="1" type="ORF">H9945_08000</name>
</gene>
<accession>A0A9D2S3Z3</accession>
<dbReference type="Proteomes" id="UP000886803">
    <property type="component" value="Unassembled WGS sequence"/>
</dbReference>
<reference evidence="1" key="1">
    <citation type="journal article" date="2021" name="PeerJ">
        <title>Extensive microbial diversity within the chicken gut microbiome revealed by metagenomics and culture.</title>
        <authorList>
            <person name="Gilroy R."/>
            <person name="Ravi A."/>
            <person name="Getino M."/>
            <person name="Pursley I."/>
            <person name="Horton D.L."/>
            <person name="Alikhan N.F."/>
            <person name="Baker D."/>
            <person name="Gharbi K."/>
            <person name="Hall N."/>
            <person name="Watson M."/>
            <person name="Adriaenssens E.M."/>
            <person name="Foster-Nyarko E."/>
            <person name="Jarju S."/>
            <person name="Secka A."/>
            <person name="Antonio M."/>
            <person name="Oren A."/>
            <person name="Chaudhuri R.R."/>
            <person name="La Ragione R."/>
            <person name="Hildebrand F."/>
            <person name="Pallen M.J."/>
        </authorList>
    </citation>
    <scope>NUCLEOTIDE SEQUENCE</scope>
    <source>
        <strain evidence="1">ChiBcec8-13705</strain>
    </source>
</reference>
<sequence>MRILFVLDSVEAPAAANPRLGRRLAAALAQIGHSVTVLELWDGSHTPPETPGCRAVLLPFSDEAAMEAALEHGAAHGSPLPLRLARLAARPAAAAAAFRQFALKQPRRVTATRRKIEELDRETPFDAVCAVAAPYRAAFALEGAAIAGRKLLWQMDPYAANTSYRAPGGYERERALLTAMDHVWITEQAAPDFAPGGPLAALAGKAQVLAFPNLVPSAAAAEVDVRRCVFCGTLYPGLREPGALLQLFQAVGGDWTLTMAGGGWAAFGRERAAAEAALGGRFTVLGPVAPAEAARLEASAGVLVSIGNQAANQLPSKLYEYIAAGKPLLHLAAGPDDAALGLLRRWPLALALDPGAPDAADTLRAWLEKNAGRTLPFSEAAARFPENTPAAVAETFVQSVAALCAKA</sequence>
<dbReference type="SUPFAM" id="SSF53756">
    <property type="entry name" value="UDP-Glycosyltransferase/glycogen phosphorylase"/>
    <property type="match status" value="1"/>
</dbReference>
<comment type="caution">
    <text evidence="1">The sequence shown here is derived from an EMBL/GenBank/DDBJ whole genome shotgun (WGS) entry which is preliminary data.</text>
</comment>
<name>A0A9D2S3Z3_9FIRM</name>